<dbReference type="GeneID" id="96002150"/>
<evidence type="ECO:0000256" key="1">
    <source>
        <dbReference type="SAM" id="Phobius"/>
    </source>
</evidence>
<reference evidence="2 3" key="1">
    <citation type="journal article" date="2020" name="Microbiol. Resour. Announc.">
        <title>Draft Genome Sequence of a Cladosporium Species Isolated from the Mesophotic Ascidian Didemnum maculosum.</title>
        <authorList>
            <person name="Gioti A."/>
            <person name="Siaperas R."/>
            <person name="Nikolaivits E."/>
            <person name="Le Goff G."/>
            <person name="Ouazzani J."/>
            <person name="Kotoulas G."/>
            <person name="Topakas E."/>
        </authorList>
    </citation>
    <scope>NUCLEOTIDE SEQUENCE [LARGE SCALE GENOMIC DNA]</scope>
    <source>
        <strain evidence="2 3">TM138-S3</strain>
    </source>
</reference>
<dbReference type="EMBL" id="JAAQHG020000002">
    <property type="protein sequence ID" value="KAL1590683.1"/>
    <property type="molecule type" value="Genomic_DNA"/>
</dbReference>
<protein>
    <submittedName>
        <fullName evidence="2">Uncharacterized protein</fullName>
    </submittedName>
</protein>
<name>A0AB34L0T4_9PEZI</name>
<gene>
    <name evidence="2" type="ORF">WHR41_00706</name>
</gene>
<evidence type="ECO:0000313" key="2">
    <source>
        <dbReference type="EMBL" id="KAL1590683.1"/>
    </source>
</evidence>
<dbReference type="Proteomes" id="UP000803884">
    <property type="component" value="Unassembled WGS sequence"/>
</dbReference>
<accession>A0AB34L0T4</accession>
<keyword evidence="3" id="KW-1185">Reference proteome</keyword>
<keyword evidence="1" id="KW-0472">Membrane</keyword>
<comment type="caution">
    <text evidence="2">The sequence shown here is derived from an EMBL/GenBank/DDBJ whole genome shotgun (WGS) entry which is preliminary data.</text>
</comment>
<keyword evidence="1" id="KW-0812">Transmembrane</keyword>
<keyword evidence="1" id="KW-1133">Transmembrane helix</keyword>
<organism evidence="2 3">
    <name type="scientific">Cladosporium halotolerans</name>
    <dbReference type="NCBI Taxonomy" id="1052096"/>
    <lineage>
        <taxon>Eukaryota</taxon>
        <taxon>Fungi</taxon>
        <taxon>Dikarya</taxon>
        <taxon>Ascomycota</taxon>
        <taxon>Pezizomycotina</taxon>
        <taxon>Dothideomycetes</taxon>
        <taxon>Dothideomycetidae</taxon>
        <taxon>Cladosporiales</taxon>
        <taxon>Cladosporiaceae</taxon>
        <taxon>Cladosporium</taxon>
    </lineage>
</organism>
<feature type="transmembrane region" description="Helical" evidence="1">
    <location>
        <begin position="97"/>
        <end position="118"/>
    </location>
</feature>
<dbReference type="RefSeq" id="XP_069233788.1">
    <property type="nucleotide sequence ID" value="XM_069369312.1"/>
</dbReference>
<evidence type="ECO:0000313" key="3">
    <source>
        <dbReference type="Proteomes" id="UP000803884"/>
    </source>
</evidence>
<proteinExistence type="predicted"/>
<sequence>MASKHPPQQNTRWPTANNGNQEAAYPLQDIVVPAIILTTPQRTTGTLADARLSFDTDSLFSDSSTIRPPPSPTSRQVQLTRRRKYAIRPCLRDCCGLLFVLLFIAILGASITGIVMLVNYHKAQSTAKYLEDCKLSGKCGPQGGFGR</sequence>
<dbReference type="AlphaFoldDB" id="A0AB34L0T4"/>